<sequence>MRAAELLVVRDLLCQKLGPDFARSVYNNRDGYVSPRVLKALSVTTPTAAQLDAYLSQIAKAYGVTWVPEPRRQDMYALHTRIAMSGIDFRLLSD</sequence>
<accession>A0ABR1JTZ8</accession>
<protein>
    <submittedName>
        <fullName evidence="2">Uncharacterized protein</fullName>
    </submittedName>
</protein>
<name>A0ABR1JTZ8_9AGAR</name>
<reference evidence="2 3" key="1">
    <citation type="submission" date="2024-01" db="EMBL/GenBank/DDBJ databases">
        <title>A draft genome for the cacao thread blight pathogen Marasmiellus scandens.</title>
        <authorList>
            <person name="Baruah I.K."/>
            <person name="Leung J."/>
            <person name="Bukari Y."/>
            <person name="Amoako-Attah I."/>
            <person name="Meinhardt L.W."/>
            <person name="Bailey B.A."/>
            <person name="Cohen S.P."/>
        </authorList>
    </citation>
    <scope>NUCLEOTIDE SEQUENCE [LARGE SCALE GENOMIC DNA]</scope>
    <source>
        <strain evidence="2 3">GH-19</strain>
    </source>
</reference>
<organism evidence="2 3">
    <name type="scientific">Marasmiellus scandens</name>
    <dbReference type="NCBI Taxonomy" id="2682957"/>
    <lineage>
        <taxon>Eukaryota</taxon>
        <taxon>Fungi</taxon>
        <taxon>Dikarya</taxon>
        <taxon>Basidiomycota</taxon>
        <taxon>Agaricomycotina</taxon>
        <taxon>Agaricomycetes</taxon>
        <taxon>Agaricomycetidae</taxon>
        <taxon>Agaricales</taxon>
        <taxon>Marasmiineae</taxon>
        <taxon>Omphalotaceae</taxon>
        <taxon>Marasmiellus</taxon>
    </lineage>
</organism>
<comment type="caution">
    <text evidence="2">The sequence shown here is derived from an EMBL/GenBank/DDBJ whole genome shotgun (WGS) entry which is preliminary data.</text>
</comment>
<dbReference type="Pfam" id="PF03398">
    <property type="entry name" value="Ist1"/>
    <property type="match status" value="1"/>
</dbReference>
<keyword evidence="3" id="KW-1185">Reference proteome</keyword>
<dbReference type="InterPro" id="IPR042277">
    <property type="entry name" value="IST1-like"/>
</dbReference>
<evidence type="ECO:0000256" key="1">
    <source>
        <dbReference type="ARBA" id="ARBA00005536"/>
    </source>
</evidence>
<evidence type="ECO:0000313" key="2">
    <source>
        <dbReference type="EMBL" id="KAK7467040.1"/>
    </source>
</evidence>
<dbReference type="Gene3D" id="1.20.1260.60">
    <property type="entry name" value="Vacuolar protein sorting-associated protein Ist1"/>
    <property type="match status" value="1"/>
</dbReference>
<comment type="similarity">
    <text evidence="1">Belongs to the IST1 family.</text>
</comment>
<gene>
    <name evidence="2" type="ORF">VKT23_004102</name>
</gene>
<dbReference type="Proteomes" id="UP001498398">
    <property type="component" value="Unassembled WGS sequence"/>
</dbReference>
<dbReference type="EMBL" id="JBANRG010000004">
    <property type="protein sequence ID" value="KAK7467040.1"/>
    <property type="molecule type" value="Genomic_DNA"/>
</dbReference>
<evidence type="ECO:0000313" key="3">
    <source>
        <dbReference type="Proteomes" id="UP001498398"/>
    </source>
</evidence>
<proteinExistence type="inferred from homology"/>
<dbReference type="InterPro" id="IPR005061">
    <property type="entry name" value="Ist1"/>
</dbReference>